<feature type="transmembrane region" description="Helical" evidence="7">
    <location>
        <begin position="254"/>
        <end position="273"/>
    </location>
</feature>
<feature type="transmembrane region" description="Helical" evidence="7">
    <location>
        <begin position="191"/>
        <end position="217"/>
    </location>
</feature>
<keyword evidence="3" id="KW-1003">Cell membrane</keyword>
<keyword evidence="5 7" id="KW-1133">Transmembrane helix</keyword>
<dbReference type="PROSITE" id="PS50928">
    <property type="entry name" value="ABC_TM1"/>
    <property type="match status" value="1"/>
</dbReference>
<evidence type="ECO:0000259" key="8">
    <source>
        <dbReference type="PROSITE" id="PS50928"/>
    </source>
</evidence>
<dbReference type="Proteomes" id="UP001597453">
    <property type="component" value="Unassembled WGS sequence"/>
</dbReference>
<comment type="subcellular location">
    <subcellularLocation>
        <location evidence="1 7">Cell membrane</location>
        <topology evidence="1 7">Multi-pass membrane protein</topology>
    </subcellularLocation>
</comment>
<dbReference type="InterPro" id="IPR035906">
    <property type="entry name" value="MetI-like_sf"/>
</dbReference>
<keyword evidence="2 7" id="KW-0813">Transport</keyword>
<evidence type="ECO:0000256" key="5">
    <source>
        <dbReference type="ARBA" id="ARBA00022989"/>
    </source>
</evidence>
<feature type="transmembrane region" description="Helical" evidence="7">
    <location>
        <begin position="83"/>
        <end position="107"/>
    </location>
</feature>
<comment type="caution">
    <text evidence="9">The sequence shown here is derived from an EMBL/GenBank/DDBJ whole genome shotgun (WGS) entry which is preliminary data.</text>
</comment>
<dbReference type="Pfam" id="PF00528">
    <property type="entry name" value="BPD_transp_1"/>
    <property type="match status" value="1"/>
</dbReference>
<keyword evidence="6 7" id="KW-0472">Membrane</keyword>
<dbReference type="PANTHER" id="PTHR43744">
    <property type="entry name" value="ABC TRANSPORTER PERMEASE PROTEIN MG189-RELATED-RELATED"/>
    <property type="match status" value="1"/>
</dbReference>
<evidence type="ECO:0000256" key="4">
    <source>
        <dbReference type="ARBA" id="ARBA00022692"/>
    </source>
</evidence>
<proteinExistence type="inferred from homology"/>
<dbReference type="EMBL" id="JBHUNF010000004">
    <property type="protein sequence ID" value="MFD2675061.1"/>
    <property type="molecule type" value="Genomic_DNA"/>
</dbReference>
<accession>A0ABW5RIX9</accession>
<dbReference type="SUPFAM" id="SSF161098">
    <property type="entry name" value="MetI-like"/>
    <property type="match status" value="1"/>
</dbReference>
<evidence type="ECO:0000256" key="1">
    <source>
        <dbReference type="ARBA" id="ARBA00004651"/>
    </source>
</evidence>
<dbReference type="RefSeq" id="WP_083524518.1">
    <property type="nucleotide sequence ID" value="NZ_JBHUNF010000004.1"/>
</dbReference>
<evidence type="ECO:0000256" key="3">
    <source>
        <dbReference type="ARBA" id="ARBA00022475"/>
    </source>
</evidence>
<feature type="domain" description="ABC transmembrane type-1" evidence="8">
    <location>
        <begin position="84"/>
        <end position="273"/>
    </location>
</feature>
<evidence type="ECO:0000256" key="6">
    <source>
        <dbReference type="ARBA" id="ARBA00023136"/>
    </source>
</evidence>
<feature type="transmembrane region" description="Helical" evidence="7">
    <location>
        <begin position="119"/>
        <end position="143"/>
    </location>
</feature>
<evidence type="ECO:0000313" key="10">
    <source>
        <dbReference type="Proteomes" id="UP001597453"/>
    </source>
</evidence>
<comment type="similarity">
    <text evidence="7">Belongs to the binding-protein-dependent transport system permease family.</text>
</comment>
<dbReference type="InterPro" id="IPR000515">
    <property type="entry name" value="MetI-like"/>
</dbReference>
<sequence length="287" mass="31842">MSTTQSAATVGGPSKAARRWQMVGTYTALTIVTLITLAPFILALLTAFTSKAQFSAQGLSVPMPPTLDNFIALGDRRVDFAEAAWVTLAAVLVITVGQLLFSVMAAFAFARMRFPGRDLLFWLFLATLMVPQVVTVLPLYFMMSEVNQVGTFTGLVLPFILGSPYAVFLLREQFRQIPQELLDAMRMDGAGTLRILFGLVVPLSRPTLVTLMLITVVTHWNNFMWPLIIGRNRLFVITTATQSLQEQYANNTTLIMAASLLAMLPLIVLFVIFQKQIVRSIRISSFR</sequence>
<keyword evidence="4 7" id="KW-0812">Transmembrane</keyword>
<name>A0ABW5RIX9_9MICO</name>
<keyword evidence="10" id="KW-1185">Reference proteome</keyword>
<gene>
    <name evidence="9" type="ORF">ACFSUQ_07110</name>
</gene>
<evidence type="ECO:0000256" key="2">
    <source>
        <dbReference type="ARBA" id="ARBA00022448"/>
    </source>
</evidence>
<evidence type="ECO:0000313" key="9">
    <source>
        <dbReference type="EMBL" id="MFD2675061.1"/>
    </source>
</evidence>
<feature type="transmembrane region" description="Helical" evidence="7">
    <location>
        <begin position="149"/>
        <end position="170"/>
    </location>
</feature>
<dbReference type="CDD" id="cd06261">
    <property type="entry name" value="TM_PBP2"/>
    <property type="match status" value="1"/>
</dbReference>
<reference evidence="10" key="1">
    <citation type="journal article" date="2019" name="Int. J. Syst. Evol. Microbiol.">
        <title>The Global Catalogue of Microorganisms (GCM) 10K type strain sequencing project: providing services to taxonomists for standard genome sequencing and annotation.</title>
        <authorList>
            <consortium name="The Broad Institute Genomics Platform"/>
            <consortium name="The Broad Institute Genome Sequencing Center for Infectious Disease"/>
            <person name="Wu L."/>
            <person name="Ma J."/>
        </authorList>
    </citation>
    <scope>NUCLEOTIDE SEQUENCE [LARGE SCALE GENOMIC DNA]</scope>
    <source>
        <strain evidence="10">TISTR 1511</strain>
    </source>
</reference>
<dbReference type="Gene3D" id="1.10.3720.10">
    <property type="entry name" value="MetI-like"/>
    <property type="match status" value="1"/>
</dbReference>
<feature type="transmembrane region" description="Helical" evidence="7">
    <location>
        <begin position="23"/>
        <end position="48"/>
    </location>
</feature>
<protein>
    <submittedName>
        <fullName evidence="9">Carbohydrate ABC transporter permease</fullName>
    </submittedName>
</protein>
<evidence type="ECO:0000256" key="7">
    <source>
        <dbReference type="RuleBase" id="RU363032"/>
    </source>
</evidence>
<dbReference type="PANTHER" id="PTHR43744:SF12">
    <property type="entry name" value="ABC TRANSPORTER PERMEASE PROTEIN MG189-RELATED"/>
    <property type="match status" value="1"/>
</dbReference>
<organism evidence="9 10">
    <name type="scientific">Gulosibacter bifidus</name>
    <dbReference type="NCBI Taxonomy" id="272239"/>
    <lineage>
        <taxon>Bacteria</taxon>
        <taxon>Bacillati</taxon>
        <taxon>Actinomycetota</taxon>
        <taxon>Actinomycetes</taxon>
        <taxon>Micrococcales</taxon>
        <taxon>Microbacteriaceae</taxon>
        <taxon>Gulosibacter</taxon>
    </lineage>
</organism>